<evidence type="ECO:0000313" key="5">
    <source>
        <dbReference type="Proteomes" id="UP000001449"/>
    </source>
</evidence>
<feature type="compositionally biased region" description="Polar residues" evidence="1">
    <location>
        <begin position="69"/>
        <end position="78"/>
    </location>
</feature>
<dbReference type="InterPro" id="IPR035940">
    <property type="entry name" value="CAP_sf"/>
</dbReference>
<dbReference type="EMBL" id="CM000638">
    <property type="protein sequence ID" value="EED96396.1"/>
    <property type="molecule type" value="Genomic_DNA"/>
</dbReference>
<dbReference type="GeneID" id="7451440"/>
<reference evidence="4 5" key="1">
    <citation type="journal article" date="2004" name="Science">
        <title>The genome of the diatom Thalassiosira pseudonana: ecology, evolution, and metabolism.</title>
        <authorList>
            <person name="Armbrust E.V."/>
            <person name="Berges J.A."/>
            <person name="Bowler C."/>
            <person name="Green B.R."/>
            <person name="Martinez D."/>
            <person name="Putnam N.H."/>
            <person name="Zhou S."/>
            <person name="Allen A.E."/>
            <person name="Apt K.E."/>
            <person name="Bechner M."/>
            <person name="Brzezinski M.A."/>
            <person name="Chaal B.K."/>
            <person name="Chiovitti A."/>
            <person name="Davis A.K."/>
            <person name="Demarest M.S."/>
            <person name="Detter J.C."/>
            <person name="Glavina T."/>
            <person name="Goodstein D."/>
            <person name="Hadi M.Z."/>
            <person name="Hellsten U."/>
            <person name="Hildebrand M."/>
            <person name="Jenkins B.D."/>
            <person name="Jurka J."/>
            <person name="Kapitonov V.V."/>
            <person name="Kroger N."/>
            <person name="Lau W.W."/>
            <person name="Lane T.W."/>
            <person name="Larimer F.W."/>
            <person name="Lippmeier J.C."/>
            <person name="Lucas S."/>
            <person name="Medina M."/>
            <person name="Montsant A."/>
            <person name="Obornik M."/>
            <person name="Parker M.S."/>
            <person name="Palenik B."/>
            <person name="Pazour G.J."/>
            <person name="Richardson P.M."/>
            <person name="Rynearson T.A."/>
            <person name="Saito M.A."/>
            <person name="Schwartz D.C."/>
            <person name="Thamatrakoln K."/>
            <person name="Valentin K."/>
            <person name="Vardi A."/>
            <person name="Wilkerson F.P."/>
            <person name="Rokhsar D.S."/>
        </authorList>
    </citation>
    <scope>NUCLEOTIDE SEQUENCE [LARGE SCALE GENOMIC DNA]</scope>
    <source>
        <strain evidence="4 5">CCMP1335</strain>
    </source>
</reference>
<feature type="compositionally biased region" description="Low complexity" evidence="1">
    <location>
        <begin position="84"/>
        <end position="103"/>
    </location>
</feature>
<feature type="region of interest" description="Disordered" evidence="1">
    <location>
        <begin position="1"/>
        <end position="39"/>
    </location>
</feature>
<dbReference type="GO" id="GO:0005615">
    <property type="term" value="C:extracellular space"/>
    <property type="evidence" value="ECO:0000318"/>
    <property type="project" value="GO_Central"/>
</dbReference>
<keyword evidence="2" id="KW-0472">Membrane</keyword>
<evidence type="ECO:0000313" key="4">
    <source>
        <dbReference type="EMBL" id="EED96396.1"/>
    </source>
</evidence>
<feature type="domain" description="SCP" evidence="3">
    <location>
        <begin position="412"/>
        <end position="551"/>
    </location>
</feature>
<feature type="region of interest" description="Disordered" evidence="1">
    <location>
        <begin position="69"/>
        <end position="110"/>
    </location>
</feature>
<keyword evidence="5" id="KW-1185">Reference proteome</keyword>
<dbReference type="PaxDb" id="35128-Thaps20786"/>
<feature type="compositionally biased region" description="Polar residues" evidence="1">
    <location>
        <begin position="23"/>
        <end position="39"/>
    </location>
</feature>
<evidence type="ECO:0000256" key="2">
    <source>
        <dbReference type="SAM" id="Phobius"/>
    </source>
</evidence>
<feature type="transmembrane region" description="Helical" evidence="2">
    <location>
        <begin position="48"/>
        <end position="66"/>
    </location>
</feature>
<dbReference type="RefSeq" id="XP_002286755.1">
    <property type="nucleotide sequence ID" value="XM_002286719.1"/>
</dbReference>
<dbReference type="InParanoid" id="B8BQN4"/>
<dbReference type="Proteomes" id="UP000001449">
    <property type="component" value="Chromosome 1"/>
</dbReference>
<dbReference type="Gene3D" id="3.40.33.10">
    <property type="entry name" value="CAP"/>
    <property type="match status" value="1"/>
</dbReference>
<dbReference type="KEGG" id="tps:THAPSDRAFT_20786"/>
<dbReference type="AlphaFoldDB" id="B8BQN4"/>
<dbReference type="eggNOG" id="ENOG502T6ZB">
    <property type="taxonomic scope" value="Eukaryota"/>
</dbReference>
<sequence>MDSSNDLEATMPTPIHDDADSGDISSDMEQPTAAPQQQRSVLFRHRKAVVAVSVAMLVAVVVGVSVSTKPKSNNSSNLLEPVDSAASSASPQDSSTSESSSSSTNTIISQAPIVLTTEEKVASESKVSSYTEDPSAQVSTYDGPTTDFLAAARIITQANTNLCAENEVETTIELTTDDYPWETSWSISGPDGSLLAFGPPSGSNYNRRTQYLGKLCLPEGDNVLTVNDAMGDGPCCTYGPGEFKVTAEGEVLVQSDDANFKTKDFPFTLGGKIITDSVSTTATDPPTTVSAPVTGNCVDVDLTLVTDKYGKLDTSYSFVSKPSDGSDPIVYINKQIGELDNEQTYADTFCLPPGTYTLTVEDKFRGLCCAFGQGYYSVNIDGEEVLYGGNAVNFQNPMVHDILVGYDANISERDNEWLLAHNSRRQQFHEDEKTDYRPLVWSTELAKDAADWVDVILPECKLKRENNLLEGENMSFRTVGNQRTTEGPEDILTRWVDNKVGKTYPTNQSLTQAMWRATRYVGCSDKFLEREDGTICYASICRYARAGNCAMGQYDDWKVPTLMDRTQCGPLCPPEGCH</sequence>
<keyword evidence="2" id="KW-1133">Transmembrane helix</keyword>
<dbReference type="SUPFAM" id="SSF55797">
    <property type="entry name" value="PR-1-like"/>
    <property type="match status" value="1"/>
</dbReference>
<dbReference type="SMART" id="SM00198">
    <property type="entry name" value="SCP"/>
    <property type="match status" value="1"/>
</dbReference>
<gene>
    <name evidence="4" type="ORF">THAPSDRAFT_20786</name>
</gene>
<dbReference type="InterPro" id="IPR014044">
    <property type="entry name" value="CAP_dom"/>
</dbReference>
<reference evidence="4 5" key="2">
    <citation type="journal article" date="2008" name="Nature">
        <title>The Phaeodactylum genome reveals the evolutionary history of diatom genomes.</title>
        <authorList>
            <person name="Bowler C."/>
            <person name="Allen A.E."/>
            <person name="Badger J.H."/>
            <person name="Grimwood J."/>
            <person name="Jabbari K."/>
            <person name="Kuo A."/>
            <person name="Maheswari U."/>
            <person name="Martens C."/>
            <person name="Maumus F."/>
            <person name="Otillar R.P."/>
            <person name="Rayko E."/>
            <person name="Salamov A."/>
            <person name="Vandepoele K."/>
            <person name="Beszteri B."/>
            <person name="Gruber A."/>
            <person name="Heijde M."/>
            <person name="Katinka M."/>
            <person name="Mock T."/>
            <person name="Valentin K."/>
            <person name="Verret F."/>
            <person name="Berges J.A."/>
            <person name="Brownlee C."/>
            <person name="Cadoret J.P."/>
            <person name="Chiovitti A."/>
            <person name="Choi C.J."/>
            <person name="Coesel S."/>
            <person name="De Martino A."/>
            <person name="Detter J.C."/>
            <person name="Durkin C."/>
            <person name="Falciatore A."/>
            <person name="Fournet J."/>
            <person name="Haruta M."/>
            <person name="Huysman M.J."/>
            <person name="Jenkins B.D."/>
            <person name="Jiroutova K."/>
            <person name="Jorgensen R.E."/>
            <person name="Joubert Y."/>
            <person name="Kaplan A."/>
            <person name="Kroger N."/>
            <person name="Kroth P.G."/>
            <person name="La Roche J."/>
            <person name="Lindquist E."/>
            <person name="Lommer M."/>
            <person name="Martin-Jezequel V."/>
            <person name="Lopez P.J."/>
            <person name="Lucas S."/>
            <person name="Mangogna M."/>
            <person name="McGinnis K."/>
            <person name="Medlin L.K."/>
            <person name="Montsant A."/>
            <person name="Oudot-Le Secq M.P."/>
            <person name="Napoli C."/>
            <person name="Obornik M."/>
            <person name="Parker M.S."/>
            <person name="Petit J.L."/>
            <person name="Porcel B.M."/>
            <person name="Poulsen N."/>
            <person name="Robison M."/>
            <person name="Rychlewski L."/>
            <person name="Rynearson T.A."/>
            <person name="Schmutz J."/>
            <person name="Shapiro H."/>
            <person name="Siaut M."/>
            <person name="Stanley M."/>
            <person name="Sussman M.R."/>
            <person name="Taylor A.R."/>
            <person name="Vardi A."/>
            <person name="von Dassow P."/>
            <person name="Vyverman W."/>
            <person name="Willis A."/>
            <person name="Wyrwicz L.S."/>
            <person name="Rokhsar D.S."/>
            <person name="Weissenbach J."/>
            <person name="Armbrust E.V."/>
            <person name="Green B.R."/>
            <person name="Van de Peer Y."/>
            <person name="Grigoriev I.V."/>
        </authorList>
    </citation>
    <scope>NUCLEOTIDE SEQUENCE [LARGE SCALE GENOMIC DNA]</scope>
    <source>
        <strain evidence="4 5">CCMP1335</strain>
    </source>
</reference>
<dbReference type="OMA" id="FEINDTF"/>
<name>B8BQN4_THAPS</name>
<evidence type="ECO:0000259" key="3">
    <source>
        <dbReference type="SMART" id="SM00198"/>
    </source>
</evidence>
<keyword evidence="2" id="KW-0812">Transmembrane</keyword>
<dbReference type="PANTHER" id="PTHR10334">
    <property type="entry name" value="CYSTEINE-RICH SECRETORY PROTEIN-RELATED"/>
    <property type="match status" value="1"/>
</dbReference>
<organism evidence="4 5">
    <name type="scientific">Thalassiosira pseudonana</name>
    <name type="common">Marine diatom</name>
    <name type="synonym">Cyclotella nana</name>
    <dbReference type="NCBI Taxonomy" id="35128"/>
    <lineage>
        <taxon>Eukaryota</taxon>
        <taxon>Sar</taxon>
        <taxon>Stramenopiles</taxon>
        <taxon>Ochrophyta</taxon>
        <taxon>Bacillariophyta</taxon>
        <taxon>Coscinodiscophyceae</taxon>
        <taxon>Thalassiosirophycidae</taxon>
        <taxon>Thalassiosirales</taxon>
        <taxon>Thalassiosiraceae</taxon>
        <taxon>Thalassiosira</taxon>
    </lineage>
</organism>
<dbReference type="HOGENOM" id="CLU_472156_0_0_1"/>
<protein>
    <recommendedName>
        <fullName evidence="3">SCP domain-containing protein</fullName>
    </recommendedName>
</protein>
<dbReference type="InterPro" id="IPR001283">
    <property type="entry name" value="CRISP-related"/>
</dbReference>
<accession>B8BQN4</accession>
<dbReference type="Pfam" id="PF00188">
    <property type="entry name" value="CAP"/>
    <property type="match status" value="1"/>
</dbReference>
<proteinExistence type="predicted"/>
<evidence type="ECO:0000256" key="1">
    <source>
        <dbReference type="SAM" id="MobiDB-lite"/>
    </source>
</evidence>